<dbReference type="KEGG" id="pavi:110746483"/>
<sequence length="321" mass="37075">MYRDTRGRTLQKSTESLFPGTIVLFSEDGQTSSIEHIGRFTAQCGEADSDAQKLCLFVHSLTGVAFSWIINLPLNSIRDWSDMERAFHEHFYQTNREITVAQLAKMSQALDESPCDYLQRFKTCRNWCRTNLPEREFVKMAEEGLEFEYRKKFQGNEFRDMHDLTNKVDRYASLLKDEMQKKPASKGTYYRNPIVSYAEADGFAEAEGEEVEMSSAEVSIDKPFVCRGLVKTDNSRTKIPDAKFATRETKAYTFDLTRAKAIFDLLFAEKKVKLSFGHKIPKPEELKGKTFCKYHSSWSHNTNNCVVLRDVIQKLIDEKKL</sequence>
<dbReference type="AlphaFoldDB" id="A0A6P5RKJ4"/>
<dbReference type="PANTHER" id="PTHR33223">
    <property type="entry name" value="CCHC-TYPE DOMAIN-CONTAINING PROTEIN"/>
    <property type="match status" value="1"/>
</dbReference>
<dbReference type="InterPro" id="IPR005162">
    <property type="entry name" value="Retrotrans_gag_dom"/>
</dbReference>
<name>A0A6P5RKJ4_PRUAV</name>
<accession>A0A6P5RKJ4</accession>
<organism evidence="2 3">
    <name type="scientific">Prunus avium</name>
    <name type="common">Cherry</name>
    <name type="synonym">Cerasus avium</name>
    <dbReference type="NCBI Taxonomy" id="42229"/>
    <lineage>
        <taxon>Eukaryota</taxon>
        <taxon>Viridiplantae</taxon>
        <taxon>Streptophyta</taxon>
        <taxon>Embryophyta</taxon>
        <taxon>Tracheophyta</taxon>
        <taxon>Spermatophyta</taxon>
        <taxon>Magnoliopsida</taxon>
        <taxon>eudicotyledons</taxon>
        <taxon>Gunneridae</taxon>
        <taxon>Pentapetalae</taxon>
        <taxon>rosids</taxon>
        <taxon>fabids</taxon>
        <taxon>Rosales</taxon>
        <taxon>Rosaceae</taxon>
        <taxon>Amygdaloideae</taxon>
        <taxon>Amygdaleae</taxon>
        <taxon>Prunus</taxon>
    </lineage>
</organism>
<evidence type="ECO:0000313" key="3">
    <source>
        <dbReference type="RefSeq" id="XP_021802408.1"/>
    </source>
</evidence>
<evidence type="ECO:0000313" key="2">
    <source>
        <dbReference type="Proteomes" id="UP000515124"/>
    </source>
</evidence>
<dbReference type="Pfam" id="PF03732">
    <property type="entry name" value="Retrotrans_gag"/>
    <property type="match status" value="1"/>
</dbReference>
<dbReference type="PANTHER" id="PTHR33223:SF6">
    <property type="entry name" value="CCHC-TYPE DOMAIN-CONTAINING PROTEIN"/>
    <property type="match status" value="1"/>
</dbReference>
<feature type="domain" description="Retrotransposon gag" evidence="1">
    <location>
        <begin position="56"/>
        <end position="145"/>
    </location>
</feature>
<dbReference type="GeneID" id="110746483"/>
<dbReference type="RefSeq" id="XP_021802408.1">
    <property type="nucleotide sequence ID" value="XM_021946716.1"/>
</dbReference>
<gene>
    <name evidence="3" type="primary">LOC110746483</name>
</gene>
<evidence type="ECO:0000259" key="1">
    <source>
        <dbReference type="Pfam" id="PF03732"/>
    </source>
</evidence>
<keyword evidence="2" id="KW-1185">Reference proteome</keyword>
<dbReference type="Proteomes" id="UP000515124">
    <property type="component" value="Unplaced"/>
</dbReference>
<proteinExistence type="predicted"/>
<reference evidence="3" key="1">
    <citation type="submission" date="2025-08" db="UniProtKB">
        <authorList>
            <consortium name="RefSeq"/>
        </authorList>
    </citation>
    <scope>IDENTIFICATION</scope>
</reference>
<protein>
    <submittedName>
        <fullName evidence="3">Uncharacterized protein LOC110746483</fullName>
    </submittedName>
</protein>